<accession>A0A5C6S9C0</accession>
<evidence type="ECO:0000259" key="10">
    <source>
        <dbReference type="Pfam" id="PF06808"/>
    </source>
</evidence>
<feature type="transmembrane region" description="Helical" evidence="9">
    <location>
        <begin position="287"/>
        <end position="305"/>
    </location>
</feature>
<evidence type="ECO:0000256" key="3">
    <source>
        <dbReference type="ARBA" id="ARBA00022519"/>
    </source>
</evidence>
<dbReference type="Pfam" id="PF06808">
    <property type="entry name" value="DctM"/>
    <property type="match status" value="1"/>
</dbReference>
<evidence type="ECO:0000256" key="2">
    <source>
        <dbReference type="ARBA" id="ARBA00022475"/>
    </source>
</evidence>
<protein>
    <submittedName>
        <fullName evidence="11">TRAP transporter large permease subunit</fullName>
    </submittedName>
</protein>
<feature type="transmembrane region" description="Helical" evidence="9">
    <location>
        <begin position="325"/>
        <end position="351"/>
    </location>
</feature>
<proteinExistence type="predicted"/>
<keyword evidence="6 9" id="KW-0472">Membrane</keyword>
<evidence type="ECO:0000313" key="12">
    <source>
        <dbReference type="Proteomes" id="UP000321562"/>
    </source>
</evidence>
<keyword evidence="5 9" id="KW-1133">Transmembrane helix</keyword>
<feature type="transmembrane region" description="Helical" evidence="9">
    <location>
        <begin position="432"/>
        <end position="452"/>
    </location>
</feature>
<feature type="compositionally biased region" description="Gly residues" evidence="8">
    <location>
        <begin position="619"/>
        <end position="631"/>
    </location>
</feature>
<dbReference type="RefSeq" id="WP_147096197.1">
    <property type="nucleotide sequence ID" value="NZ_JBHUFH010000002.1"/>
</dbReference>
<feature type="transmembrane region" description="Helical" evidence="9">
    <location>
        <begin position="154"/>
        <end position="178"/>
    </location>
</feature>
<feature type="transmembrane region" description="Helical" evidence="9">
    <location>
        <begin position="401"/>
        <end position="420"/>
    </location>
</feature>
<keyword evidence="7" id="KW-0813">Transport</keyword>
<comment type="function">
    <text evidence="7">Part of the tripartite ATP-independent periplasmic (TRAP) transport system.</text>
</comment>
<keyword evidence="4 9" id="KW-0812">Transmembrane</keyword>
<feature type="transmembrane region" description="Helical" evidence="9">
    <location>
        <begin position="12"/>
        <end position="30"/>
    </location>
</feature>
<evidence type="ECO:0000256" key="9">
    <source>
        <dbReference type="SAM" id="Phobius"/>
    </source>
</evidence>
<keyword evidence="2" id="KW-1003">Cell membrane</keyword>
<dbReference type="GO" id="GO:0005886">
    <property type="term" value="C:plasma membrane"/>
    <property type="evidence" value="ECO:0007669"/>
    <property type="project" value="UniProtKB-SubCell"/>
</dbReference>
<evidence type="ECO:0000313" key="11">
    <source>
        <dbReference type="EMBL" id="TXB70712.1"/>
    </source>
</evidence>
<feature type="region of interest" description="Disordered" evidence="8">
    <location>
        <begin position="619"/>
        <end position="726"/>
    </location>
</feature>
<organism evidence="11 12">
    <name type="scientific">Paracoccus aurantiacus</name>
    <dbReference type="NCBI Taxonomy" id="2599412"/>
    <lineage>
        <taxon>Bacteria</taxon>
        <taxon>Pseudomonadati</taxon>
        <taxon>Pseudomonadota</taxon>
        <taxon>Alphaproteobacteria</taxon>
        <taxon>Rhodobacterales</taxon>
        <taxon>Paracoccaceae</taxon>
        <taxon>Paracoccus</taxon>
    </lineage>
</organism>
<feature type="compositionally biased region" description="Low complexity" evidence="8">
    <location>
        <begin position="632"/>
        <end position="648"/>
    </location>
</feature>
<feature type="transmembrane region" description="Helical" evidence="9">
    <location>
        <begin position="262"/>
        <end position="280"/>
    </location>
</feature>
<reference evidence="11 12" key="1">
    <citation type="submission" date="2019-08" db="EMBL/GenBank/DDBJ databases">
        <authorList>
            <person name="Ye J."/>
        </authorList>
    </citation>
    <scope>NUCLEOTIDE SEQUENCE [LARGE SCALE GENOMIC DNA]</scope>
    <source>
        <strain evidence="11 12">TK008</strain>
    </source>
</reference>
<comment type="caution">
    <text evidence="11">The sequence shown here is derived from an EMBL/GenBank/DDBJ whole genome shotgun (WGS) entry which is preliminary data.</text>
</comment>
<evidence type="ECO:0000256" key="4">
    <source>
        <dbReference type="ARBA" id="ARBA00022692"/>
    </source>
</evidence>
<dbReference type="AlphaFoldDB" id="A0A5C6S9C0"/>
<feature type="transmembrane region" description="Helical" evidence="9">
    <location>
        <begin position="566"/>
        <end position="591"/>
    </location>
</feature>
<dbReference type="GO" id="GO:0022857">
    <property type="term" value="F:transmembrane transporter activity"/>
    <property type="evidence" value="ECO:0007669"/>
    <property type="project" value="UniProtKB-UniRule"/>
</dbReference>
<gene>
    <name evidence="11" type="ORF">FQV27_02310</name>
</gene>
<feature type="transmembrane region" description="Helical" evidence="9">
    <location>
        <begin position="193"/>
        <end position="214"/>
    </location>
</feature>
<feature type="compositionally biased region" description="Low complexity" evidence="8">
    <location>
        <begin position="661"/>
        <end position="705"/>
    </location>
</feature>
<feature type="transmembrane region" description="Helical" evidence="9">
    <location>
        <begin position="472"/>
        <end position="489"/>
    </location>
</feature>
<evidence type="ECO:0000256" key="1">
    <source>
        <dbReference type="ARBA" id="ARBA00004429"/>
    </source>
</evidence>
<evidence type="ECO:0000256" key="6">
    <source>
        <dbReference type="ARBA" id="ARBA00023136"/>
    </source>
</evidence>
<feature type="transmembrane region" description="Helical" evidence="9">
    <location>
        <begin position="496"/>
        <end position="522"/>
    </location>
</feature>
<feature type="transmembrane region" description="Helical" evidence="9">
    <location>
        <begin position="372"/>
        <end position="395"/>
    </location>
</feature>
<dbReference type="InterPro" id="IPR010656">
    <property type="entry name" value="DctM"/>
</dbReference>
<dbReference type="InterPro" id="IPR004681">
    <property type="entry name" value="TRAP_DctM"/>
</dbReference>
<feature type="transmembrane region" description="Helical" evidence="9">
    <location>
        <begin position="226"/>
        <end position="250"/>
    </location>
</feature>
<dbReference type="EMBL" id="VOPL01000001">
    <property type="protein sequence ID" value="TXB70712.1"/>
    <property type="molecule type" value="Genomic_DNA"/>
</dbReference>
<feature type="transmembrane region" description="Helical" evidence="9">
    <location>
        <begin position="112"/>
        <end position="142"/>
    </location>
</feature>
<name>A0A5C6S9C0_9RHOB</name>
<evidence type="ECO:0000256" key="5">
    <source>
        <dbReference type="ARBA" id="ARBA00022989"/>
    </source>
</evidence>
<dbReference type="Proteomes" id="UP000321562">
    <property type="component" value="Unassembled WGS sequence"/>
</dbReference>
<evidence type="ECO:0000256" key="8">
    <source>
        <dbReference type="SAM" id="MobiDB-lite"/>
    </source>
</evidence>
<feature type="compositionally biased region" description="Pro residues" evidence="8">
    <location>
        <begin position="715"/>
        <end position="726"/>
    </location>
</feature>
<dbReference type="PANTHER" id="PTHR33362:SF7">
    <property type="entry name" value="SLL1103 PROTEIN"/>
    <property type="match status" value="1"/>
</dbReference>
<comment type="subcellular location">
    <subcellularLocation>
        <location evidence="1 7">Cell inner membrane</location>
        <topology evidence="1 7">Multi-pass membrane protein</topology>
    </subcellularLocation>
</comment>
<feature type="transmembrane region" description="Helical" evidence="9">
    <location>
        <begin position="66"/>
        <end position="88"/>
    </location>
</feature>
<feature type="domain" description="TRAP C4-dicarboxylate transport system permease DctM subunit" evidence="10">
    <location>
        <begin position="322"/>
        <end position="589"/>
    </location>
</feature>
<evidence type="ECO:0000256" key="7">
    <source>
        <dbReference type="RuleBase" id="RU369079"/>
    </source>
</evidence>
<sequence length="726" mass="75510">MMELIAQNMAPIMFASLILFLLFGYPVAFALAANGLLFFVIGVELAPLSDSIYLDWNLLGTMPDRLWGVMSNETLLAIPFFTFMGILLEKSGMAEDLLDTIGQLFGPVRGGLAYAVVIVGALLAATTGVVAASVIAMGLISLPIMLRYGYDRRLASGVIAASGTLAQIIPPSLVLIVMADQLGRSVGDMYKGALIPGLVLTCIYLGYIFVMSIIRPNAVPALPKEARTLGSGVISLLVLILVGVGIFYGAHHYLSASQGNNADILGAAVGVAAMYLIAMTDREGWRFIVKVAAGAIGALAGWYFLHTIDSLPWLDTVDTNMRVGVLIVTVFASAILAFAVYSLLIRLLGGVIDFTHRDEHAFGMTSRLAQQVVIVLVPPLALVFFVLGTIFLGWATPTEGGAMGAVGALVLSAMKGRLSLDVIRQALASTTRLSAFVMFILIGARVFSLTFYGVNGHLWVEHLLTSLPGGEYGFLIVVSVMVFFLAFFLDFFELAFIIVPLLVPAAEALGIDLIWFGVILAVNMQTSFMHPPFGFALFYLRSVAPRASYQDRVTGRTIEGIRSSQIYWGAVPFVFIQIAMIGVVILFPGLVMHYKGAPVDMQDVQINIPMGGNDGGFGSLGGLGSPFGAPGGAPATGTDAAPGGTTAPNGGGMDPLGGLPPGLSAPGATTAPAPQAPGAADAPAAGAPAAEAPAPAASDAPASSGGMSGDTDPLSGPPPGLAAPSN</sequence>
<keyword evidence="12" id="KW-1185">Reference proteome</keyword>
<dbReference type="PANTHER" id="PTHR33362">
    <property type="entry name" value="SIALIC ACID TRAP TRANSPORTER PERMEASE PROTEIN SIAT-RELATED"/>
    <property type="match status" value="1"/>
</dbReference>
<keyword evidence="3 7" id="KW-0997">Cell inner membrane</keyword>
<dbReference type="OrthoDB" id="7339120at2"/>